<reference evidence="1" key="1">
    <citation type="journal article" date="2015" name="Nature">
        <title>Complex archaea that bridge the gap between prokaryotes and eukaryotes.</title>
        <authorList>
            <person name="Spang A."/>
            <person name="Saw J.H."/>
            <person name="Jorgensen S.L."/>
            <person name="Zaremba-Niedzwiedzka K."/>
            <person name="Martijn J."/>
            <person name="Lind A.E."/>
            <person name="van Eijk R."/>
            <person name="Schleper C."/>
            <person name="Guy L."/>
            <person name="Ettema T.J."/>
        </authorList>
    </citation>
    <scope>NUCLEOTIDE SEQUENCE</scope>
</reference>
<dbReference type="AlphaFoldDB" id="A0A0F9A4X6"/>
<proteinExistence type="predicted"/>
<evidence type="ECO:0000313" key="1">
    <source>
        <dbReference type="EMBL" id="KKK67216.1"/>
    </source>
</evidence>
<accession>A0A0F9A4X6</accession>
<name>A0A0F9A4X6_9ZZZZ</name>
<comment type="caution">
    <text evidence="1">The sequence shown here is derived from an EMBL/GenBank/DDBJ whole genome shotgun (WGS) entry which is preliminary data.</text>
</comment>
<organism evidence="1">
    <name type="scientific">marine sediment metagenome</name>
    <dbReference type="NCBI Taxonomy" id="412755"/>
    <lineage>
        <taxon>unclassified sequences</taxon>
        <taxon>metagenomes</taxon>
        <taxon>ecological metagenomes</taxon>
    </lineage>
</organism>
<feature type="non-terminal residue" evidence="1">
    <location>
        <position position="23"/>
    </location>
</feature>
<sequence length="23" mass="2716">MEVMPETTITEAYQATLLYLREI</sequence>
<gene>
    <name evidence="1" type="ORF">LCGC14_2956300</name>
</gene>
<dbReference type="EMBL" id="LAZR01059719">
    <property type="protein sequence ID" value="KKK67216.1"/>
    <property type="molecule type" value="Genomic_DNA"/>
</dbReference>
<protein>
    <submittedName>
        <fullName evidence="1">Uncharacterized protein</fullName>
    </submittedName>
</protein>